<proteinExistence type="inferred from homology"/>
<evidence type="ECO:0000256" key="4">
    <source>
        <dbReference type="ARBA" id="ARBA00022989"/>
    </source>
</evidence>
<dbReference type="Gene3D" id="1.20.1250.20">
    <property type="entry name" value="MFS general substrate transporter like domains"/>
    <property type="match status" value="1"/>
</dbReference>
<name>A0AAN9EID2_CROPI</name>
<evidence type="ECO:0000313" key="8">
    <source>
        <dbReference type="Proteomes" id="UP001372338"/>
    </source>
</evidence>
<dbReference type="InterPro" id="IPR036259">
    <property type="entry name" value="MFS_trans_sf"/>
</dbReference>
<keyword evidence="4 6" id="KW-1133">Transmembrane helix</keyword>
<keyword evidence="8" id="KW-1185">Reference proteome</keyword>
<feature type="transmembrane region" description="Helical" evidence="6">
    <location>
        <begin position="382"/>
        <end position="401"/>
    </location>
</feature>
<dbReference type="PANTHER" id="PTHR11654">
    <property type="entry name" value="OLIGOPEPTIDE TRANSPORTER-RELATED"/>
    <property type="match status" value="1"/>
</dbReference>
<dbReference type="GO" id="GO:0016020">
    <property type="term" value="C:membrane"/>
    <property type="evidence" value="ECO:0007669"/>
    <property type="project" value="UniProtKB-SubCell"/>
</dbReference>
<evidence type="ECO:0000256" key="2">
    <source>
        <dbReference type="ARBA" id="ARBA00005982"/>
    </source>
</evidence>
<dbReference type="EMBL" id="JAYWIO010000006">
    <property type="protein sequence ID" value="KAK7256801.1"/>
    <property type="molecule type" value="Genomic_DNA"/>
</dbReference>
<feature type="transmembrane region" description="Helical" evidence="6">
    <location>
        <begin position="345"/>
        <end position="370"/>
    </location>
</feature>
<dbReference type="SUPFAM" id="SSF103473">
    <property type="entry name" value="MFS general substrate transporter"/>
    <property type="match status" value="1"/>
</dbReference>
<evidence type="ECO:0000313" key="7">
    <source>
        <dbReference type="EMBL" id="KAK7256801.1"/>
    </source>
</evidence>
<keyword evidence="5 6" id="KW-0472">Membrane</keyword>
<evidence type="ECO:0000256" key="6">
    <source>
        <dbReference type="SAM" id="Phobius"/>
    </source>
</evidence>
<comment type="similarity">
    <text evidence="2">Belongs to the major facilitator superfamily. Proton-dependent oligopeptide transporter (POT/PTR) (TC 2.A.17) family.</text>
</comment>
<feature type="transmembrane region" description="Helical" evidence="6">
    <location>
        <begin position="47"/>
        <end position="66"/>
    </location>
</feature>
<evidence type="ECO:0000256" key="1">
    <source>
        <dbReference type="ARBA" id="ARBA00004141"/>
    </source>
</evidence>
<dbReference type="GO" id="GO:0022857">
    <property type="term" value="F:transmembrane transporter activity"/>
    <property type="evidence" value="ECO:0007669"/>
    <property type="project" value="InterPro"/>
</dbReference>
<dbReference type="Pfam" id="PF00854">
    <property type="entry name" value="PTR2"/>
    <property type="match status" value="1"/>
</dbReference>
<gene>
    <name evidence="7" type="ORF">RIF29_30301</name>
</gene>
<feature type="transmembrane region" description="Helical" evidence="6">
    <location>
        <begin position="147"/>
        <end position="166"/>
    </location>
</feature>
<organism evidence="7 8">
    <name type="scientific">Crotalaria pallida</name>
    <name type="common">Smooth rattlebox</name>
    <name type="synonym">Crotalaria striata</name>
    <dbReference type="NCBI Taxonomy" id="3830"/>
    <lineage>
        <taxon>Eukaryota</taxon>
        <taxon>Viridiplantae</taxon>
        <taxon>Streptophyta</taxon>
        <taxon>Embryophyta</taxon>
        <taxon>Tracheophyta</taxon>
        <taxon>Spermatophyta</taxon>
        <taxon>Magnoliopsida</taxon>
        <taxon>eudicotyledons</taxon>
        <taxon>Gunneridae</taxon>
        <taxon>Pentapetalae</taxon>
        <taxon>rosids</taxon>
        <taxon>fabids</taxon>
        <taxon>Fabales</taxon>
        <taxon>Fabaceae</taxon>
        <taxon>Papilionoideae</taxon>
        <taxon>50 kb inversion clade</taxon>
        <taxon>genistoids sensu lato</taxon>
        <taxon>core genistoids</taxon>
        <taxon>Crotalarieae</taxon>
        <taxon>Crotalaria</taxon>
    </lineage>
</organism>
<comment type="subcellular location">
    <subcellularLocation>
        <location evidence="1">Membrane</location>
        <topology evidence="1">Multi-pass membrane protein</topology>
    </subcellularLocation>
</comment>
<feature type="transmembrane region" description="Helical" evidence="6">
    <location>
        <begin position="220"/>
        <end position="241"/>
    </location>
</feature>
<evidence type="ECO:0000256" key="5">
    <source>
        <dbReference type="ARBA" id="ARBA00023136"/>
    </source>
</evidence>
<dbReference type="InterPro" id="IPR000109">
    <property type="entry name" value="POT_fam"/>
</dbReference>
<dbReference type="AlphaFoldDB" id="A0AAN9EID2"/>
<reference evidence="7 8" key="1">
    <citation type="submission" date="2024-01" db="EMBL/GenBank/DDBJ databases">
        <title>The genomes of 5 underutilized Papilionoideae crops provide insights into root nodulation and disease resistanc.</title>
        <authorList>
            <person name="Yuan L."/>
        </authorList>
    </citation>
    <scope>NUCLEOTIDE SEQUENCE [LARGE SCALE GENOMIC DNA]</scope>
    <source>
        <strain evidence="7">ZHUSHIDOU_FW_LH</strain>
        <tissue evidence="7">Leaf</tissue>
    </source>
</reference>
<comment type="caution">
    <text evidence="7">The sequence shown here is derived from an EMBL/GenBank/DDBJ whole genome shotgun (WGS) entry which is preliminary data.</text>
</comment>
<sequence length="597" mass="66206">MKVVGGIELKQQNIMNENHASNLSHSPSTIRRQGGWRAIRYILANETFEKLASMGLIANLVVYMHTQYNIETTTSAQVFTIWSGFTNFLPLVGAYVADAYVGKYNTLLFSSISSFLGMGFIALGAGVPSLRPPSCPTNSDCIPPTGGQLAILYTGLALFAIGSGGLRPCNIAFGADQVDVTTETGKSQLESFLNWWYFLFTIALLFALTVVVYIQTSVSWFVGFIIPTACFACSLTIFILGSNTYIRTKPKGSVISDLVKVIVVANRKRQVDIKKDSELSFYDPPLDYGLDPNILKLPHTNRLRFFDKAAVITDQSVNVKSVNNWRLCSVQQVEELKSVLSTLPVWFAGIVCFLAMTQTNSFGILQALQINKTIGPKFSVPPAWVGLVPMISLSIWILVYEKIVVPLKGRRNENRSRLSMELRLLIGVLLSIVCMVVSGLVEAHRRAAALKHGSIESPIKIWWLIPQFALSGLIEAFAAVMMMELLTSYWPPSMKTLGGAVFFLSLAICNYFNSILIEIIRATTGKNGSPPWLGGNDLNKNRLDYYYYTIAVFAGLNLVYYLFIARHYLKIELLQRSSNKVQPEDDQMGNSDTTAHT</sequence>
<keyword evidence="3 6" id="KW-0812">Transmembrane</keyword>
<protein>
    <submittedName>
        <fullName evidence="7">Uncharacterized protein</fullName>
    </submittedName>
</protein>
<dbReference type="Proteomes" id="UP001372338">
    <property type="component" value="Unassembled WGS sequence"/>
</dbReference>
<feature type="transmembrane region" description="Helical" evidence="6">
    <location>
        <begin position="78"/>
        <end position="97"/>
    </location>
</feature>
<accession>A0AAN9EID2</accession>
<evidence type="ECO:0000256" key="3">
    <source>
        <dbReference type="ARBA" id="ARBA00022692"/>
    </source>
</evidence>
<feature type="transmembrane region" description="Helical" evidence="6">
    <location>
        <begin position="195"/>
        <end position="214"/>
    </location>
</feature>
<feature type="transmembrane region" description="Helical" evidence="6">
    <location>
        <begin position="422"/>
        <end position="441"/>
    </location>
</feature>
<feature type="transmembrane region" description="Helical" evidence="6">
    <location>
        <begin position="104"/>
        <end position="127"/>
    </location>
</feature>
<feature type="transmembrane region" description="Helical" evidence="6">
    <location>
        <begin position="497"/>
        <end position="520"/>
    </location>
</feature>
<feature type="transmembrane region" description="Helical" evidence="6">
    <location>
        <begin position="545"/>
        <end position="564"/>
    </location>
</feature>
<feature type="transmembrane region" description="Helical" evidence="6">
    <location>
        <begin position="461"/>
        <end position="485"/>
    </location>
</feature>